<evidence type="ECO:0000313" key="3">
    <source>
        <dbReference type="Proteomes" id="UP000515162"/>
    </source>
</evidence>
<dbReference type="SUPFAM" id="SSF53098">
    <property type="entry name" value="Ribonuclease H-like"/>
    <property type="match status" value="1"/>
</dbReference>
<dbReference type="Gene3D" id="3.30.420.10">
    <property type="entry name" value="Ribonuclease H-like superfamily/Ribonuclease H"/>
    <property type="match status" value="1"/>
</dbReference>
<dbReference type="CDD" id="cd01644">
    <property type="entry name" value="RT_pepA17"/>
    <property type="match status" value="1"/>
</dbReference>
<feature type="domain" description="Integrase catalytic" evidence="2">
    <location>
        <begin position="1552"/>
        <end position="1748"/>
    </location>
</feature>
<accession>A0A6P8JPV0</accession>
<dbReference type="Pfam" id="PF03564">
    <property type="entry name" value="DUF1759"/>
    <property type="match status" value="1"/>
</dbReference>
<dbReference type="InterPro" id="IPR041588">
    <property type="entry name" value="Integrase_H2C2"/>
</dbReference>
<dbReference type="InterPro" id="IPR040676">
    <property type="entry name" value="DUF5641"/>
</dbReference>
<feature type="compositionally biased region" description="Polar residues" evidence="1">
    <location>
        <begin position="15"/>
        <end position="54"/>
    </location>
</feature>
<dbReference type="PROSITE" id="PS50994">
    <property type="entry name" value="INTEGRASE"/>
    <property type="match status" value="1"/>
</dbReference>
<dbReference type="InterPro" id="IPR005312">
    <property type="entry name" value="DUF1759"/>
</dbReference>
<dbReference type="CDD" id="cd00303">
    <property type="entry name" value="retropepsin_like"/>
    <property type="match status" value="1"/>
</dbReference>
<dbReference type="SUPFAM" id="SSF56672">
    <property type="entry name" value="DNA/RNA polymerases"/>
    <property type="match status" value="1"/>
</dbReference>
<dbReference type="GeneID" id="117139678"/>
<name>A0A6P8JPV0_DROMA</name>
<dbReference type="PANTHER" id="PTHR47331">
    <property type="entry name" value="PHD-TYPE DOMAIN-CONTAINING PROTEIN"/>
    <property type="match status" value="1"/>
</dbReference>
<dbReference type="Pfam" id="PF17921">
    <property type="entry name" value="Integrase_H2C2"/>
    <property type="match status" value="1"/>
</dbReference>
<dbReference type="GO" id="GO:0003676">
    <property type="term" value="F:nucleic acid binding"/>
    <property type="evidence" value="ECO:0007669"/>
    <property type="project" value="InterPro"/>
</dbReference>
<evidence type="ECO:0000256" key="1">
    <source>
        <dbReference type="SAM" id="MobiDB-lite"/>
    </source>
</evidence>
<dbReference type="InterPro" id="IPR008042">
    <property type="entry name" value="Retrotrans_Pao"/>
</dbReference>
<dbReference type="PANTHER" id="PTHR47331:SF1">
    <property type="entry name" value="GAG-LIKE PROTEIN"/>
    <property type="match status" value="1"/>
</dbReference>
<dbReference type="InterPro" id="IPR012337">
    <property type="entry name" value="RNaseH-like_sf"/>
</dbReference>
<evidence type="ECO:0000313" key="4">
    <source>
        <dbReference type="RefSeq" id="XP_033158048.1"/>
    </source>
</evidence>
<dbReference type="Pfam" id="PF18701">
    <property type="entry name" value="DUF5641"/>
    <property type="match status" value="1"/>
</dbReference>
<sequence length="1886" mass="212065">MPALRRSPRLDQSKEPTTSVASDIQQPQSSKESGLLGQNPSGTPQPANAGQTTNSTTVEVANLLERIATLERELSKAKANEGQVETARNPVGIGLSGNGNGNGAANTPLSMSETSSAMSGATTQMLSENLQREQFVTPSLNEPLLAQLSANLLAQLSANLQPQLSGTSGQQVTRNNNCTTVSLSPPCYVTATVQPELGYVDALREPQRNLVVTAPGSYGTAPASIPNVWTPRRLPDLPEFEGQPEEWPIFECAFTETTEAYQCTALENNQRLVKALKGEARAAVKALLIHPNNVQEVMEQLRFRYGRPEQLIRSQLESVRDVLPISEPNIARIVPFATKVSNLAAFLKSTKNGIQHLGNPTLMEELIAKLPISKRLDWAKHAATIEPYPTVVHFSEWLHELARLICIVTDAASKDPKRRLLHASTSRLDGKDTNSHKCCPICEGQHGIKDCEEFHHALPTARIELARKHRICFACLESGHMARFCKKGTKCSVNGCQRRHHYLLHDRIGNSRLPQSNGGRFKEHTSTRDQELQRDTSHRRRNPFTSTTATPKAGQAEDGQESPHRNLSCVDPDGDHLLFRILPVTLYGRNKQVDTYALLDEGSSVTLIDDDIIQSLNLKGESRQLNVQWFGGKSAREHTTVVSLQISGTGKSMRHDLRNVFAVSNLNLPMQSLRREDVKARKENARLPVKPYFDATPRILIGLDHAHLGIPLRTRSFGAGGPFAAATKLGWVVYGPVKGSASPPVSRSCLLAVSHDNLLEKMVSDYFETENFGVKPAPPVAAGDDVRALSILEDTTKRVGRRFQTGLLWKDDEVRLPDSYNMALKRLVSIERKMKRDEVFARAYKGIMDDYIKKGYARRLEPQGITHTNGKVWYLPHFGVENPNKPGKIRLVFDAAAKVNDISLNSALMKGPQRYKSLPAVLFHFREGAVGVCADIKEMFHQVLIQPQDRCAQRFLWRNGEDRRNPDTYEMQVMTFGAACSPCAADYVKLVNASQYSSTDPRAVLAIKEYHYVDDYVDSFMSKDDAVAVSSRVREIHANAGFDLCRFSSSSADVVKALNPQGSNTNVKWSESEEKVLGMYWQPATDNFKFSIKYHRVPSSVMDGKRVPTKREFLSLVMSTFDPIGFLSCYMITAKLLMREIWRRRVKWDEPLPDELAAAFESWRQEMKYIEEFRCPRCYFGAGCVRTLQLHVFVDSSQSAFAAAAYWRATYANDDVQAHFVCSKTKCAPMRTMSIPRLELQAAVLGTRLMDTVKQEHGVAISSCTLWTDSKTVLYWITSTHRRYKQFVGNRVAEILESTEVSQWRWLPSAENVADDATRSQRHVDFSQGSRWLSGPPFLTGPEESWPKFSVTDGRAPQAAEEEEMSGEFVLAMVNAPLLSWQRFSRFNRLVRTTAWILRFIRRCRGQRYEREEHGLTSVELADAEHALVRLAHREAFGEEAHTGTVSKSSLLSGLSPYLDREGIMRANGRIDAAACVPYGARRPIILSHKSALAEMIVRHNHERMCHQNVEATIGEIRQKFWITNVRRLLRKVAANCNVCKLRKARPTQPKMGPLPEDRLEANGWPFKFTGLDYFGPLLVSIGRRTEKRWVALFTCLTTRAVHLEMAHDLSTDSCIIAMRNFMCRRGPVVRIRSDNGKNFVGADKEARRFTDVFDPVKIQGELSSKGIEWIFNCPSNPAEGGVWERMVQCVKKVLAHTMKELAPKEHVLENLLIEAENIVNSRPLTHLPITVEQEAPLTPNDLLKGMPNVPNLPGDDELASERCTTRKQWRIARMMRDRFWKRWVHEYLPTLVRREKWCQRVEPMRRGDLVYICDPAIPRREWKRGVVEEVFTGKDGVPRRASVRTSDRAKLVLRPASKLAVLDVVNAVASRGRGCRGTDKLAIDK</sequence>
<feature type="region of interest" description="Disordered" evidence="1">
    <location>
        <begin position="507"/>
        <end position="567"/>
    </location>
</feature>
<dbReference type="InterPro" id="IPR001584">
    <property type="entry name" value="Integrase_cat-core"/>
</dbReference>
<organism evidence="3 4">
    <name type="scientific">Drosophila mauritiana</name>
    <name type="common">Fruit fly</name>
    <dbReference type="NCBI Taxonomy" id="7226"/>
    <lineage>
        <taxon>Eukaryota</taxon>
        <taxon>Metazoa</taxon>
        <taxon>Ecdysozoa</taxon>
        <taxon>Arthropoda</taxon>
        <taxon>Hexapoda</taxon>
        <taxon>Insecta</taxon>
        <taxon>Pterygota</taxon>
        <taxon>Neoptera</taxon>
        <taxon>Endopterygota</taxon>
        <taxon>Diptera</taxon>
        <taxon>Brachycera</taxon>
        <taxon>Muscomorpha</taxon>
        <taxon>Ephydroidea</taxon>
        <taxon>Drosophilidae</taxon>
        <taxon>Drosophila</taxon>
        <taxon>Sophophora</taxon>
    </lineage>
</organism>
<evidence type="ECO:0000259" key="2">
    <source>
        <dbReference type="PROSITE" id="PS50994"/>
    </source>
</evidence>
<dbReference type="GO" id="GO:0042575">
    <property type="term" value="C:DNA polymerase complex"/>
    <property type="evidence" value="ECO:0007669"/>
    <property type="project" value="UniProtKB-ARBA"/>
</dbReference>
<feature type="region of interest" description="Disordered" evidence="1">
    <location>
        <begin position="75"/>
        <end position="107"/>
    </location>
</feature>
<proteinExistence type="predicted"/>
<dbReference type="Proteomes" id="UP000515162">
    <property type="component" value="Chromosome 3L"/>
</dbReference>
<dbReference type="Pfam" id="PF05380">
    <property type="entry name" value="Peptidase_A17"/>
    <property type="match status" value="1"/>
</dbReference>
<dbReference type="InterPro" id="IPR036397">
    <property type="entry name" value="RNaseH_sf"/>
</dbReference>
<dbReference type="GO" id="GO:0071897">
    <property type="term" value="P:DNA biosynthetic process"/>
    <property type="evidence" value="ECO:0007669"/>
    <property type="project" value="UniProtKB-ARBA"/>
</dbReference>
<dbReference type="RefSeq" id="XP_033158048.1">
    <property type="nucleotide sequence ID" value="XM_033302157.1"/>
</dbReference>
<gene>
    <name evidence="4" type="primary">LOC117139678</name>
</gene>
<keyword evidence="3" id="KW-1185">Reference proteome</keyword>
<dbReference type="GO" id="GO:0015074">
    <property type="term" value="P:DNA integration"/>
    <property type="evidence" value="ECO:0007669"/>
    <property type="project" value="InterPro"/>
</dbReference>
<dbReference type="Gene3D" id="1.10.340.70">
    <property type="match status" value="1"/>
</dbReference>
<feature type="region of interest" description="Disordered" evidence="1">
    <location>
        <begin position="1"/>
        <end position="54"/>
    </location>
</feature>
<feature type="compositionally biased region" description="Basic and acidic residues" evidence="1">
    <location>
        <begin position="520"/>
        <end position="536"/>
    </location>
</feature>
<reference evidence="4" key="1">
    <citation type="submission" date="2025-08" db="UniProtKB">
        <authorList>
            <consortium name="RefSeq"/>
        </authorList>
    </citation>
    <scope>IDENTIFICATION</scope>
    <source>
        <strain evidence="4">Mau12</strain>
        <tissue evidence="4">Whole Body</tissue>
    </source>
</reference>
<protein>
    <submittedName>
        <fullName evidence="4">Uncharacterized protein LOC117139678</fullName>
    </submittedName>
</protein>
<dbReference type="InterPro" id="IPR043502">
    <property type="entry name" value="DNA/RNA_pol_sf"/>
</dbReference>